<protein>
    <submittedName>
        <fullName evidence="10">ABC transporter permease</fullName>
    </submittedName>
</protein>
<dbReference type="Proteomes" id="UP000823882">
    <property type="component" value="Unassembled WGS sequence"/>
</dbReference>
<feature type="signal peptide" evidence="8">
    <location>
        <begin position="1"/>
        <end position="26"/>
    </location>
</feature>
<feature type="transmembrane region" description="Helical" evidence="7">
    <location>
        <begin position="244"/>
        <end position="270"/>
    </location>
</feature>
<reference evidence="10" key="2">
    <citation type="submission" date="2021-04" db="EMBL/GenBank/DDBJ databases">
        <authorList>
            <person name="Gilroy R."/>
        </authorList>
    </citation>
    <scope>NUCLEOTIDE SEQUENCE</scope>
    <source>
        <strain evidence="10">CHK186-1790</strain>
    </source>
</reference>
<sequence length="327" mass="35936">MVVLLFGVSVLVFLISHCVPSNPAAANLSQTALNDPEIVAAYEAKWGLDKPIWEQYIIYMKNILINHDLGTSIRTGRPVLDELAQYFPATLELSVFAMLIAIVLGITFGVLSAIFQNKPLDYILRTVSVSGVSLPSFWFALLVMNLFCNVLGIFPSGNRFNPRLFDPTGGTGFYVIDAISWGNWALLGDVLAHLFLPALVLGFFTMGLITRQTRSNLLEAMSSDYIRTARAKGMKESRVVVRHALGNALVPVITVSGMGFCNLLGGMVFVENIFSWPGIGQYAYLAATNLDFPAICGVSLLIALIYVVVNLFIDILYGIIDPRIRYQ</sequence>
<evidence type="ECO:0000259" key="9">
    <source>
        <dbReference type="PROSITE" id="PS50928"/>
    </source>
</evidence>
<evidence type="ECO:0000256" key="7">
    <source>
        <dbReference type="RuleBase" id="RU363032"/>
    </source>
</evidence>
<dbReference type="CDD" id="cd06261">
    <property type="entry name" value="TM_PBP2"/>
    <property type="match status" value="1"/>
</dbReference>
<dbReference type="Pfam" id="PF19300">
    <property type="entry name" value="BPD_transp_1_N"/>
    <property type="match status" value="1"/>
</dbReference>
<evidence type="ECO:0000256" key="4">
    <source>
        <dbReference type="ARBA" id="ARBA00022692"/>
    </source>
</evidence>
<dbReference type="InterPro" id="IPR035906">
    <property type="entry name" value="MetI-like_sf"/>
</dbReference>
<dbReference type="GO" id="GO:0005886">
    <property type="term" value="C:plasma membrane"/>
    <property type="evidence" value="ECO:0007669"/>
    <property type="project" value="UniProtKB-SubCell"/>
</dbReference>
<dbReference type="PROSITE" id="PS50928">
    <property type="entry name" value="ABC_TM1"/>
    <property type="match status" value="1"/>
</dbReference>
<proteinExistence type="inferred from homology"/>
<dbReference type="PANTHER" id="PTHR43163">
    <property type="entry name" value="DIPEPTIDE TRANSPORT SYSTEM PERMEASE PROTEIN DPPB-RELATED"/>
    <property type="match status" value="1"/>
</dbReference>
<dbReference type="InterPro" id="IPR045621">
    <property type="entry name" value="BPD_transp_1_N"/>
</dbReference>
<keyword evidence="3" id="KW-1003">Cell membrane</keyword>
<gene>
    <name evidence="10" type="ORF">H9701_03155</name>
</gene>
<dbReference type="Pfam" id="PF00528">
    <property type="entry name" value="BPD_transp_1"/>
    <property type="match status" value="1"/>
</dbReference>
<keyword evidence="4 7" id="KW-0812">Transmembrane</keyword>
<evidence type="ECO:0000313" key="11">
    <source>
        <dbReference type="Proteomes" id="UP000823882"/>
    </source>
</evidence>
<evidence type="ECO:0000256" key="3">
    <source>
        <dbReference type="ARBA" id="ARBA00022475"/>
    </source>
</evidence>
<reference evidence="10" key="1">
    <citation type="journal article" date="2021" name="PeerJ">
        <title>Extensive microbial diversity within the chicken gut microbiome revealed by metagenomics and culture.</title>
        <authorList>
            <person name="Gilroy R."/>
            <person name="Ravi A."/>
            <person name="Getino M."/>
            <person name="Pursley I."/>
            <person name="Horton D.L."/>
            <person name="Alikhan N.F."/>
            <person name="Baker D."/>
            <person name="Gharbi K."/>
            <person name="Hall N."/>
            <person name="Watson M."/>
            <person name="Adriaenssens E.M."/>
            <person name="Foster-Nyarko E."/>
            <person name="Jarju S."/>
            <person name="Secka A."/>
            <person name="Antonio M."/>
            <person name="Oren A."/>
            <person name="Chaudhuri R.R."/>
            <person name="La Ragione R."/>
            <person name="Hildebrand F."/>
            <person name="Pallen M.J."/>
        </authorList>
    </citation>
    <scope>NUCLEOTIDE SEQUENCE</scope>
    <source>
        <strain evidence="10">CHK186-1790</strain>
    </source>
</reference>
<feature type="transmembrane region" description="Helical" evidence="7">
    <location>
        <begin position="190"/>
        <end position="209"/>
    </location>
</feature>
<dbReference type="EMBL" id="DWWJ01000062">
    <property type="protein sequence ID" value="HJC40536.1"/>
    <property type="molecule type" value="Genomic_DNA"/>
</dbReference>
<feature type="domain" description="ABC transmembrane type-1" evidence="9">
    <location>
        <begin position="87"/>
        <end position="317"/>
    </location>
</feature>
<keyword evidence="5 7" id="KW-1133">Transmembrane helix</keyword>
<dbReference type="GO" id="GO:0071916">
    <property type="term" value="F:dipeptide transmembrane transporter activity"/>
    <property type="evidence" value="ECO:0007669"/>
    <property type="project" value="TreeGrafter"/>
</dbReference>
<keyword evidence="2 7" id="KW-0813">Transport</keyword>
<evidence type="ECO:0000313" key="10">
    <source>
        <dbReference type="EMBL" id="HJC40536.1"/>
    </source>
</evidence>
<keyword evidence="8" id="KW-0732">Signal</keyword>
<dbReference type="Gene3D" id="1.10.3720.10">
    <property type="entry name" value="MetI-like"/>
    <property type="match status" value="1"/>
</dbReference>
<keyword evidence="6 7" id="KW-0472">Membrane</keyword>
<evidence type="ECO:0000256" key="8">
    <source>
        <dbReference type="SAM" id="SignalP"/>
    </source>
</evidence>
<evidence type="ECO:0000256" key="6">
    <source>
        <dbReference type="ARBA" id="ARBA00023136"/>
    </source>
</evidence>
<dbReference type="AlphaFoldDB" id="A0A9D2NXK6"/>
<feature type="chain" id="PRO_5038844505" evidence="8">
    <location>
        <begin position="27"/>
        <end position="327"/>
    </location>
</feature>
<dbReference type="InterPro" id="IPR000515">
    <property type="entry name" value="MetI-like"/>
</dbReference>
<comment type="subcellular location">
    <subcellularLocation>
        <location evidence="1 7">Cell membrane</location>
        <topology evidence="1 7">Multi-pass membrane protein</topology>
    </subcellularLocation>
</comment>
<feature type="transmembrane region" description="Helical" evidence="7">
    <location>
        <begin position="93"/>
        <end position="115"/>
    </location>
</feature>
<evidence type="ECO:0000256" key="5">
    <source>
        <dbReference type="ARBA" id="ARBA00022989"/>
    </source>
</evidence>
<dbReference type="PANTHER" id="PTHR43163:SF6">
    <property type="entry name" value="DIPEPTIDE TRANSPORT SYSTEM PERMEASE PROTEIN DPPB-RELATED"/>
    <property type="match status" value="1"/>
</dbReference>
<name>A0A9D2NXK6_9FIRM</name>
<evidence type="ECO:0000256" key="1">
    <source>
        <dbReference type="ARBA" id="ARBA00004651"/>
    </source>
</evidence>
<comment type="similarity">
    <text evidence="7">Belongs to the binding-protein-dependent transport system permease family.</text>
</comment>
<accession>A0A9D2NXK6</accession>
<dbReference type="SUPFAM" id="SSF161098">
    <property type="entry name" value="MetI-like"/>
    <property type="match status" value="1"/>
</dbReference>
<comment type="caution">
    <text evidence="10">The sequence shown here is derived from an EMBL/GenBank/DDBJ whole genome shotgun (WGS) entry which is preliminary data.</text>
</comment>
<evidence type="ECO:0000256" key="2">
    <source>
        <dbReference type="ARBA" id="ARBA00022448"/>
    </source>
</evidence>
<organism evidence="10 11">
    <name type="scientific">Candidatus Intestinimonas pullistercoris</name>
    <dbReference type="NCBI Taxonomy" id="2838623"/>
    <lineage>
        <taxon>Bacteria</taxon>
        <taxon>Bacillati</taxon>
        <taxon>Bacillota</taxon>
        <taxon>Clostridia</taxon>
        <taxon>Eubacteriales</taxon>
        <taxon>Intestinimonas</taxon>
    </lineage>
</organism>
<feature type="transmembrane region" description="Helical" evidence="7">
    <location>
        <begin position="290"/>
        <end position="317"/>
    </location>
</feature>